<sequence length="202" mass="24283">MFLNKKQSIKSIYLQNFLVNRNTNKNQTLDNQQFSDKLQKLYDKAQEENSKNYKINIKTLHQMLSQYFQYSLSEYFIFTKKYKKAAEILTDLYENSQTMTSNLPFRIVFKLKQIFDVQNIEDFILYDEYSRFNKSLSLQIAICLEKKSKQDFPYERNNNSQNQNSNSNYNLINKIKDLSNNQNLFLKQLCDVMKNVLFRTQN</sequence>
<keyword evidence="2" id="KW-1185">Reference proteome</keyword>
<protein>
    <submittedName>
        <fullName evidence="1">Uncharacterized protein</fullName>
    </submittedName>
</protein>
<dbReference type="GeneID" id="7839879"/>
<evidence type="ECO:0000313" key="2">
    <source>
        <dbReference type="Proteomes" id="UP000009168"/>
    </source>
</evidence>
<evidence type="ECO:0000313" key="1">
    <source>
        <dbReference type="EMBL" id="EAR84018.2"/>
    </source>
</evidence>
<dbReference type="KEGG" id="tet:TTHERM_00760650"/>
<organism evidence="1 2">
    <name type="scientific">Tetrahymena thermophila (strain SB210)</name>
    <dbReference type="NCBI Taxonomy" id="312017"/>
    <lineage>
        <taxon>Eukaryota</taxon>
        <taxon>Sar</taxon>
        <taxon>Alveolata</taxon>
        <taxon>Ciliophora</taxon>
        <taxon>Intramacronucleata</taxon>
        <taxon>Oligohymenophorea</taxon>
        <taxon>Hymenostomatida</taxon>
        <taxon>Tetrahymenina</taxon>
        <taxon>Tetrahymenidae</taxon>
        <taxon>Tetrahymena</taxon>
    </lineage>
</organism>
<dbReference type="InParanoid" id="I7M614"/>
<gene>
    <name evidence="1" type="ORF">TTHERM_00760650</name>
</gene>
<dbReference type="AlphaFoldDB" id="I7M614"/>
<name>I7M614_TETTS</name>
<dbReference type="EMBL" id="GG662440">
    <property type="protein sequence ID" value="EAR84018.2"/>
    <property type="molecule type" value="Genomic_DNA"/>
</dbReference>
<dbReference type="Proteomes" id="UP000009168">
    <property type="component" value="Unassembled WGS sequence"/>
</dbReference>
<dbReference type="eggNOG" id="ENOG502SJ4H">
    <property type="taxonomic scope" value="Eukaryota"/>
</dbReference>
<proteinExistence type="predicted"/>
<accession>I7M614</accession>
<reference evidence="2" key="1">
    <citation type="journal article" date="2006" name="PLoS Biol.">
        <title>Macronuclear genome sequence of the ciliate Tetrahymena thermophila, a model eukaryote.</title>
        <authorList>
            <person name="Eisen J.A."/>
            <person name="Coyne R.S."/>
            <person name="Wu M."/>
            <person name="Wu D."/>
            <person name="Thiagarajan M."/>
            <person name="Wortman J.R."/>
            <person name="Badger J.H."/>
            <person name="Ren Q."/>
            <person name="Amedeo P."/>
            <person name="Jones K.M."/>
            <person name="Tallon L.J."/>
            <person name="Delcher A.L."/>
            <person name="Salzberg S.L."/>
            <person name="Silva J.C."/>
            <person name="Haas B.J."/>
            <person name="Majoros W.H."/>
            <person name="Farzad M."/>
            <person name="Carlton J.M."/>
            <person name="Smith R.K. Jr."/>
            <person name="Garg J."/>
            <person name="Pearlman R.E."/>
            <person name="Karrer K.M."/>
            <person name="Sun L."/>
            <person name="Manning G."/>
            <person name="Elde N.C."/>
            <person name="Turkewitz A.P."/>
            <person name="Asai D.J."/>
            <person name="Wilkes D.E."/>
            <person name="Wang Y."/>
            <person name="Cai H."/>
            <person name="Collins K."/>
            <person name="Stewart B.A."/>
            <person name="Lee S.R."/>
            <person name="Wilamowska K."/>
            <person name="Weinberg Z."/>
            <person name="Ruzzo W.L."/>
            <person name="Wloga D."/>
            <person name="Gaertig J."/>
            <person name="Frankel J."/>
            <person name="Tsao C.-C."/>
            <person name="Gorovsky M.A."/>
            <person name="Keeling P.J."/>
            <person name="Waller R.F."/>
            <person name="Patron N.J."/>
            <person name="Cherry J.M."/>
            <person name="Stover N.A."/>
            <person name="Krieger C.J."/>
            <person name="del Toro C."/>
            <person name="Ryder H.F."/>
            <person name="Williamson S.C."/>
            <person name="Barbeau R.A."/>
            <person name="Hamilton E.P."/>
            <person name="Orias E."/>
        </authorList>
    </citation>
    <scope>NUCLEOTIDE SEQUENCE [LARGE SCALE GENOMIC DNA]</scope>
    <source>
        <strain evidence="2">SB210</strain>
    </source>
</reference>
<dbReference type="RefSeq" id="XP_001031681.2">
    <property type="nucleotide sequence ID" value="XM_001031681.2"/>
</dbReference>